<sequence length="229" mass="25886">MKTLPKKAFLTVALFLTLAHAISLAAVNPRHERWKKDIAAFEKQDRENPPVQGGVLFLGSSSIRLWKTLAEDFPGVPVRNRGFGGSRIANCTYYFDKLVMPAKPRLIVFFSGGNDINAWETAEEVASDFRAFCAELHKKLPETKLIYISIPFTESRMMQRSTIALANTYLSAFCHSDPKLTFLNMNDHILTPEGNVRPEYYLADKLHMNEAGYAVWTKMLRPMVTAALK</sequence>
<dbReference type="SUPFAM" id="SSF52266">
    <property type="entry name" value="SGNH hydrolase"/>
    <property type="match status" value="1"/>
</dbReference>
<name>A0A2U8E3V2_9BACT</name>
<dbReference type="InterPro" id="IPR036514">
    <property type="entry name" value="SGNH_hydro_sf"/>
</dbReference>
<dbReference type="AlphaFoldDB" id="A0A2U8E3V2"/>
<dbReference type="GO" id="GO:0004622">
    <property type="term" value="F:phosphatidylcholine lysophospholipase activity"/>
    <property type="evidence" value="ECO:0007669"/>
    <property type="project" value="TreeGrafter"/>
</dbReference>
<gene>
    <name evidence="3" type="ORF">CKA38_10290</name>
</gene>
<feature type="domain" description="SGNH hydrolase-type esterase" evidence="2">
    <location>
        <begin position="66"/>
        <end position="215"/>
    </location>
</feature>
<dbReference type="PANTHER" id="PTHR30383:SF5">
    <property type="entry name" value="SGNH HYDROLASE-TYPE ESTERASE DOMAIN-CONTAINING PROTEIN"/>
    <property type="match status" value="1"/>
</dbReference>
<evidence type="ECO:0000256" key="1">
    <source>
        <dbReference type="SAM" id="SignalP"/>
    </source>
</evidence>
<dbReference type="Proteomes" id="UP000244896">
    <property type="component" value="Chromosome"/>
</dbReference>
<evidence type="ECO:0000259" key="2">
    <source>
        <dbReference type="Pfam" id="PF13472"/>
    </source>
</evidence>
<accession>A0A2U8E3V2</accession>
<evidence type="ECO:0000313" key="3">
    <source>
        <dbReference type="EMBL" id="AWI09579.1"/>
    </source>
</evidence>
<reference evidence="3 4" key="1">
    <citation type="journal article" date="2018" name="Syst. Appl. Microbiol.">
        <title>Ereboglobus luteus gen. nov. sp. nov. from cockroach guts, and new insights into the oxygen relationship of the genera Opitutus and Didymococcus (Verrucomicrobia: Opitutaceae).</title>
        <authorList>
            <person name="Tegtmeier D."/>
            <person name="Belitz A."/>
            <person name="Radek R."/>
            <person name="Heimerl T."/>
            <person name="Brune A."/>
        </authorList>
    </citation>
    <scope>NUCLEOTIDE SEQUENCE [LARGE SCALE GENOMIC DNA]</scope>
    <source>
        <strain evidence="3 4">Ho45</strain>
    </source>
</reference>
<protein>
    <recommendedName>
        <fullName evidence="2">SGNH hydrolase-type esterase domain-containing protein</fullName>
    </recommendedName>
</protein>
<feature type="chain" id="PRO_5015981774" description="SGNH hydrolase-type esterase domain-containing protein" evidence="1">
    <location>
        <begin position="26"/>
        <end position="229"/>
    </location>
</feature>
<dbReference type="KEGG" id="elut:CKA38_10290"/>
<dbReference type="Pfam" id="PF13472">
    <property type="entry name" value="Lipase_GDSL_2"/>
    <property type="match status" value="1"/>
</dbReference>
<feature type="signal peptide" evidence="1">
    <location>
        <begin position="1"/>
        <end position="25"/>
    </location>
</feature>
<organism evidence="3 4">
    <name type="scientific">Ereboglobus luteus</name>
    <dbReference type="NCBI Taxonomy" id="1796921"/>
    <lineage>
        <taxon>Bacteria</taxon>
        <taxon>Pseudomonadati</taxon>
        <taxon>Verrucomicrobiota</taxon>
        <taxon>Opitutia</taxon>
        <taxon>Opitutales</taxon>
        <taxon>Opitutaceae</taxon>
        <taxon>Ereboglobus</taxon>
    </lineage>
</organism>
<dbReference type="PANTHER" id="PTHR30383">
    <property type="entry name" value="THIOESTERASE 1/PROTEASE 1/LYSOPHOSPHOLIPASE L1"/>
    <property type="match status" value="1"/>
</dbReference>
<dbReference type="InterPro" id="IPR013830">
    <property type="entry name" value="SGNH_hydro"/>
</dbReference>
<dbReference type="Gene3D" id="3.40.50.1110">
    <property type="entry name" value="SGNH hydrolase"/>
    <property type="match status" value="1"/>
</dbReference>
<dbReference type="EMBL" id="CP023004">
    <property type="protein sequence ID" value="AWI09579.1"/>
    <property type="molecule type" value="Genomic_DNA"/>
</dbReference>
<dbReference type="RefSeq" id="WP_108825392.1">
    <property type="nucleotide sequence ID" value="NZ_CP023004.1"/>
</dbReference>
<dbReference type="InterPro" id="IPR051532">
    <property type="entry name" value="Ester_Hydrolysis_Enzymes"/>
</dbReference>
<dbReference type="OrthoDB" id="9790057at2"/>
<keyword evidence="4" id="KW-1185">Reference proteome</keyword>
<proteinExistence type="predicted"/>
<evidence type="ECO:0000313" key="4">
    <source>
        <dbReference type="Proteomes" id="UP000244896"/>
    </source>
</evidence>
<keyword evidence="1" id="KW-0732">Signal</keyword>